<dbReference type="RefSeq" id="WP_115457297.1">
    <property type="nucleotide sequence ID" value="NZ_QRAP01000002.1"/>
</dbReference>
<reference evidence="3 4" key="1">
    <citation type="submission" date="2018-07" db="EMBL/GenBank/DDBJ databases">
        <title>Genomic Encyclopedia of Type Strains, Phase IV (KMG-IV): sequencing the most valuable type-strain genomes for metagenomic binning, comparative biology and taxonomic classification.</title>
        <authorList>
            <person name="Goeker M."/>
        </authorList>
    </citation>
    <scope>NUCLEOTIDE SEQUENCE [LARGE SCALE GENOMIC DNA]</scope>
    <source>
        <strain evidence="3 4">DSM 103736</strain>
    </source>
</reference>
<dbReference type="EMBL" id="QRAP01000002">
    <property type="protein sequence ID" value="RDK95546.1"/>
    <property type="molecule type" value="Genomic_DNA"/>
</dbReference>
<evidence type="ECO:0000256" key="1">
    <source>
        <dbReference type="ARBA" id="ARBA00023025"/>
    </source>
</evidence>
<keyword evidence="2" id="KW-0472">Membrane</keyword>
<protein>
    <submittedName>
        <fullName evidence="3">Colicin E1 (Microcin) immunity protein</fullName>
    </submittedName>
</protein>
<gene>
    <name evidence="3" type="ORF">C8D90_10217</name>
</gene>
<keyword evidence="2" id="KW-1133">Transmembrane helix</keyword>
<evidence type="ECO:0000313" key="4">
    <source>
        <dbReference type="Proteomes" id="UP000254848"/>
    </source>
</evidence>
<keyword evidence="4" id="KW-1185">Reference proteome</keyword>
<feature type="transmembrane region" description="Helical" evidence="2">
    <location>
        <begin position="44"/>
        <end position="68"/>
    </location>
</feature>
<keyword evidence="1" id="KW-0079">Bacteriocin immunity</keyword>
<dbReference type="OrthoDB" id="6961340at2"/>
<feature type="transmembrane region" description="Helical" evidence="2">
    <location>
        <begin position="12"/>
        <end position="32"/>
    </location>
</feature>
<comment type="caution">
    <text evidence="3">The sequence shown here is derived from an EMBL/GenBank/DDBJ whole genome shotgun (WGS) entry which is preliminary data.</text>
</comment>
<name>A0A370R1W4_9GAMM</name>
<keyword evidence="2" id="KW-0812">Transmembrane</keyword>
<evidence type="ECO:0000313" key="3">
    <source>
        <dbReference type="EMBL" id="RDK95546.1"/>
    </source>
</evidence>
<organism evidence="3 4">
    <name type="scientific">Enterobacillus tribolii</name>
    <dbReference type="NCBI Taxonomy" id="1487935"/>
    <lineage>
        <taxon>Bacteria</taxon>
        <taxon>Pseudomonadati</taxon>
        <taxon>Pseudomonadota</taxon>
        <taxon>Gammaproteobacteria</taxon>
        <taxon>Enterobacterales</taxon>
        <taxon>Hafniaceae</taxon>
        <taxon>Enterobacillus</taxon>
    </lineage>
</organism>
<dbReference type="InterPro" id="IPR003061">
    <property type="entry name" value="Microcin"/>
</dbReference>
<accession>A0A370R1W4</accession>
<dbReference type="GO" id="GO:0030153">
    <property type="term" value="P:bacteriocin immunity"/>
    <property type="evidence" value="ECO:0007669"/>
    <property type="project" value="UniProtKB-KW"/>
</dbReference>
<proteinExistence type="predicted"/>
<sequence length="127" mass="14214">MAHDRHELTAKYLWINYGLALLLYAILLGGGIYDGLIAGKDGLYYAVVLTICGLLFPFACFGVEKIALNFTSKKFWTTGFFIDTPGKNGLWTLFYLFCFTFAIPLGGIYFLFQGVKKCGLNRPQTSK</sequence>
<evidence type="ECO:0000256" key="2">
    <source>
        <dbReference type="SAM" id="Phobius"/>
    </source>
</evidence>
<dbReference type="GO" id="GO:0015643">
    <property type="term" value="F:toxic substance binding"/>
    <property type="evidence" value="ECO:0007669"/>
    <property type="project" value="InterPro"/>
</dbReference>
<feature type="transmembrane region" description="Helical" evidence="2">
    <location>
        <begin position="89"/>
        <end position="112"/>
    </location>
</feature>
<dbReference type="AlphaFoldDB" id="A0A370R1W4"/>
<dbReference type="Proteomes" id="UP000254848">
    <property type="component" value="Unassembled WGS sequence"/>
</dbReference>
<dbReference type="Pfam" id="PF03526">
    <property type="entry name" value="Microcin"/>
    <property type="match status" value="1"/>
</dbReference>